<dbReference type="PANTHER" id="PTHR11707:SF28">
    <property type="entry name" value="60 KDA LYSOPHOSPHOLIPASE"/>
    <property type="match status" value="1"/>
</dbReference>
<reference evidence="3" key="1">
    <citation type="submission" date="2022-03" db="EMBL/GenBank/DDBJ databases">
        <authorList>
            <person name="Sayadi A."/>
        </authorList>
    </citation>
    <scope>NUCLEOTIDE SEQUENCE</scope>
</reference>
<sequence length="90" mass="9999">MDVLRNAVKRRILIVNVTQCSRGTVQADYETGKVLQDMGIILGADMTAEAAYTKLIFVLGLPELSFDTRVKLMKSDLRGEMTVNSKCSCR</sequence>
<dbReference type="PIRSF" id="PIRSF001220">
    <property type="entry name" value="L-ASNase_gatD"/>
    <property type="match status" value="1"/>
</dbReference>
<dbReference type="InterPro" id="IPR006034">
    <property type="entry name" value="Asparaginase/glutaminase-like"/>
</dbReference>
<evidence type="ECO:0000313" key="4">
    <source>
        <dbReference type="Proteomes" id="UP001152888"/>
    </source>
</evidence>
<dbReference type="AlphaFoldDB" id="A0A9P0NY58"/>
<dbReference type="PIRSF" id="PIRSF500176">
    <property type="entry name" value="L_ASNase"/>
    <property type="match status" value="1"/>
</dbReference>
<evidence type="ECO:0000256" key="1">
    <source>
        <dbReference type="ARBA" id="ARBA00012920"/>
    </source>
</evidence>
<dbReference type="OrthoDB" id="542841at2759"/>
<dbReference type="Pfam" id="PF17763">
    <property type="entry name" value="Asparaginase_C"/>
    <property type="match status" value="1"/>
</dbReference>
<protein>
    <recommendedName>
        <fullName evidence="1">asparaginase</fullName>
        <ecNumber evidence="1">3.5.1.1</ecNumber>
    </recommendedName>
</protein>
<feature type="domain" description="Asparaginase/glutaminase C-terminal" evidence="2">
    <location>
        <begin position="2"/>
        <end position="61"/>
    </location>
</feature>
<dbReference type="GO" id="GO:0009066">
    <property type="term" value="P:aspartate family amino acid metabolic process"/>
    <property type="evidence" value="ECO:0007669"/>
    <property type="project" value="UniProtKB-ARBA"/>
</dbReference>
<name>A0A9P0NY58_ACAOB</name>
<evidence type="ECO:0000313" key="3">
    <source>
        <dbReference type="EMBL" id="CAH1957605.1"/>
    </source>
</evidence>
<dbReference type="Gene3D" id="3.40.50.40">
    <property type="match status" value="1"/>
</dbReference>
<evidence type="ECO:0000259" key="2">
    <source>
        <dbReference type="Pfam" id="PF17763"/>
    </source>
</evidence>
<dbReference type="InterPro" id="IPR027473">
    <property type="entry name" value="L-asparaginase_C"/>
</dbReference>
<dbReference type="InterPro" id="IPR036152">
    <property type="entry name" value="Asp/glu_Ase-like_sf"/>
</dbReference>
<dbReference type="EC" id="3.5.1.1" evidence="1"/>
<dbReference type="PROSITE" id="PS51732">
    <property type="entry name" value="ASN_GLN_ASE_3"/>
    <property type="match status" value="1"/>
</dbReference>
<accession>A0A9P0NY58</accession>
<dbReference type="PANTHER" id="PTHR11707">
    <property type="entry name" value="L-ASPARAGINASE"/>
    <property type="match status" value="1"/>
</dbReference>
<dbReference type="InterPro" id="IPR040919">
    <property type="entry name" value="Asparaginase_C"/>
</dbReference>
<dbReference type="EMBL" id="CAKOFQ010006672">
    <property type="protein sequence ID" value="CAH1957605.1"/>
    <property type="molecule type" value="Genomic_DNA"/>
</dbReference>
<comment type="caution">
    <text evidence="3">The sequence shown here is derived from an EMBL/GenBank/DDBJ whole genome shotgun (WGS) entry which is preliminary data.</text>
</comment>
<dbReference type="GO" id="GO:0004067">
    <property type="term" value="F:asparaginase activity"/>
    <property type="evidence" value="ECO:0007669"/>
    <property type="project" value="UniProtKB-UniRule"/>
</dbReference>
<proteinExistence type="predicted"/>
<dbReference type="Proteomes" id="UP001152888">
    <property type="component" value="Unassembled WGS sequence"/>
</dbReference>
<keyword evidence="4" id="KW-1185">Reference proteome</keyword>
<dbReference type="SUPFAM" id="SSF53774">
    <property type="entry name" value="Glutaminase/Asparaginase"/>
    <property type="match status" value="1"/>
</dbReference>
<gene>
    <name evidence="3" type="ORF">ACAOBT_LOCUS2190</name>
</gene>
<organism evidence="3 4">
    <name type="scientific">Acanthoscelides obtectus</name>
    <name type="common">Bean weevil</name>
    <name type="synonym">Bruchus obtectus</name>
    <dbReference type="NCBI Taxonomy" id="200917"/>
    <lineage>
        <taxon>Eukaryota</taxon>
        <taxon>Metazoa</taxon>
        <taxon>Ecdysozoa</taxon>
        <taxon>Arthropoda</taxon>
        <taxon>Hexapoda</taxon>
        <taxon>Insecta</taxon>
        <taxon>Pterygota</taxon>
        <taxon>Neoptera</taxon>
        <taxon>Endopterygota</taxon>
        <taxon>Coleoptera</taxon>
        <taxon>Polyphaga</taxon>
        <taxon>Cucujiformia</taxon>
        <taxon>Chrysomeloidea</taxon>
        <taxon>Chrysomelidae</taxon>
        <taxon>Bruchinae</taxon>
        <taxon>Bruchini</taxon>
        <taxon>Acanthoscelides</taxon>
    </lineage>
</organism>